<proteinExistence type="predicted"/>
<comment type="caution">
    <text evidence="1">The sequence shown here is derived from an EMBL/GenBank/DDBJ whole genome shotgun (WGS) entry which is preliminary data.</text>
</comment>
<dbReference type="EMBL" id="LHQQ01000465">
    <property type="protein sequence ID" value="KOS36402.1"/>
    <property type="molecule type" value="Genomic_DNA"/>
</dbReference>
<feature type="non-terminal residue" evidence="1">
    <location>
        <position position="78"/>
    </location>
</feature>
<evidence type="ECO:0000313" key="2">
    <source>
        <dbReference type="Proteomes" id="UP000037696"/>
    </source>
</evidence>
<accession>A0A0M9W9P2</accession>
<reference evidence="1 2" key="1">
    <citation type="submission" date="2015-08" db="EMBL/GenBank/DDBJ databases">
        <title>Genome sequencing of Penicillium nordicum.</title>
        <authorList>
            <person name="Nguyen H.D."/>
            <person name="Seifert K.A."/>
        </authorList>
    </citation>
    <scope>NUCLEOTIDE SEQUENCE [LARGE SCALE GENOMIC DNA]</scope>
    <source>
        <strain evidence="1 2">DAOMC 185683</strain>
    </source>
</reference>
<keyword evidence="2" id="KW-1185">Reference proteome</keyword>
<gene>
    <name evidence="1" type="ORF">ACN38_g12857</name>
</gene>
<name>A0A0M9W9P2_9EURO</name>
<protein>
    <submittedName>
        <fullName evidence="1">Uncharacterized protein</fullName>
    </submittedName>
</protein>
<evidence type="ECO:0000313" key="1">
    <source>
        <dbReference type="EMBL" id="KOS36402.1"/>
    </source>
</evidence>
<sequence>MIIHLTGRQADCPIVETPSVPWDLRQRASRPCWVRHGKHWETKDSLPYKDLPTLKLAAKRSTNFLQIQFRFNSDSIQI</sequence>
<dbReference type="Proteomes" id="UP000037696">
    <property type="component" value="Unassembled WGS sequence"/>
</dbReference>
<organism evidence="1 2">
    <name type="scientific">Penicillium nordicum</name>
    <dbReference type="NCBI Taxonomy" id="229535"/>
    <lineage>
        <taxon>Eukaryota</taxon>
        <taxon>Fungi</taxon>
        <taxon>Dikarya</taxon>
        <taxon>Ascomycota</taxon>
        <taxon>Pezizomycotina</taxon>
        <taxon>Eurotiomycetes</taxon>
        <taxon>Eurotiomycetidae</taxon>
        <taxon>Eurotiales</taxon>
        <taxon>Aspergillaceae</taxon>
        <taxon>Penicillium</taxon>
    </lineage>
</organism>
<dbReference type="AlphaFoldDB" id="A0A0M9W9P2"/>